<dbReference type="Gene3D" id="1.10.286.40">
    <property type="entry name" value="Chlorophyll a-b binding protein like"/>
    <property type="match status" value="1"/>
</dbReference>
<dbReference type="InterPro" id="IPR017493">
    <property type="entry name" value="PSI_PsaK_pln"/>
</dbReference>
<dbReference type="Pfam" id="PF01241">
    <property type="entry name" value="PSI_PSAK"/>
    <property type="match status" value="1"/>
</dbReference>
<dbReference type="InterPro" id="IPR023618">
    <property type="entry name" value="PSI_PsaG/PsaK_dom"/>
</dbReference>
<protein>
    <submittedName>
        <fullName evidence="10">Photosystem I reaction center subunit psaK, chloroplastic-like protein</fullName>
    </submittedName>
</protein>
<gene>
    <name evidence="10" type="ORF">DUNSADRAFT_16794</name>
</gene>
<comment type="subcellular location">
    <subcellularLocation>
        <location evidence="1">Membrane</location>
        <topology evidence="1">Multi-pass membrane protein</topology>
    </subcellularLocation>
    <subcellularLocation>
        <location evidence="2">Plastid</location>
        <location evidence="2">Chloroplast</location>
    </subcellularLocation>
</comment>
<dbReference type="NCBIfam" id="TIGR03050">
    <property type="entry name" value="PS_I_psaK_plant"/>
    <property type="match status" value="1"/>
</dbReference>
<dbReference type="EMBL" id="MU069514">
    <property type="protein sequence ID" value="KAF5840417.1"/>
    <property type="molecule type" value="Genomic_DNA"/>
</dbReference>
<evidence type="ECO:0000256" key="2">
    <source>
        <dbReference type="ARBA" id="ARBA00004229"/>
    </source>
</evidence>
<evidence type="ECO:0000256" key="5">
    <source>
        <dbReference type="ARBA" id="ARBA00022531"/>
    </source>
</evidence>
<keyword evidence="8" id="KW-0603">Photosystem I</keyword>
<dbReference type="InterPro" id="IPR016370">
    <property type="entry name" value="PSI_PsaG/PsaK_pln"/>
</dbReference>
<keyword evidence="6" id="KW-0934">Plastid</keyword>
<comment type="similarity">
    <text evidence="3">Belongs to the PsaG/PsaK family.</text>
</comment>
<sequence>MALSLTRAPKVLPTRTQRAAPCPKVQQPRSRKAMVCKADASFIGSPTNLIMVSSIGACLFASRFGLAPSVRKVAQPLKLSDREVLQTTGDPAGFTATDVLAMGAAGHAIGVGIVLGLKGIGQL</sequence>
<accession>A0ABQ7H0N5</accession>
<dbReference type="Proteomes" id="UP000815325">
    <property type="component" value="Unassembled WGS sequence"/>
</dbReference>
<keyword evidence="11" id="KW-1185">Reference proteome</keyword>
<evidence type="ECO:0000256" key="7">
    <source>
        <dbReference type="ARBA" id="ARBA00022692"/>
    </source>
</evidence>
<comment type="caution">
    <text evidence="10">The sequence shown here is derived from an EMBL/GenBank/DDBJ whole genome shotgun (WGS) entry which is preliminary data.</text>
</comment>
<evidence type="ECO:0000256" key="4">
    <source>
        <dbReference type="ARBA" id="ARBA00022528"/>
    </source>
</evidence>
<reference evidence="10" key="1">
    <citation type="submission" date="2017-08" db="EMBL/GenBank/DDBJ databases">
        <authorList>
            <person name="Polle J.E."/>
            <person name="Barry K."/>
            <person name="Cushman J."/>
            <person name="Schmutz J."/>
            <person name="Tran D."/>
            <person name="Hathwaick L.T."/>
            <person name="Yim W.C."/>
            <person name="Jenkins J."/>
            <person name="Mckie-Krisberg Z.M."/>
            <person name="Prochnik S."/>
            <person name="Lindquist E."/>
            <person name="Dockter R.B."/>
            <person name="Adam C."/>
            <person name="Molina H."/>
            <person name="Bunkerborg J."/>
            <person name="Jin E."/>
            <person name="Buchheim M."/>
            <person name="Magnuson J."/>
        </authorList>
    </citation>
    <scope>NUCLEOTIDE SEQUENCE</scope>
    <source>
        <strain evidence="10">CCAP 19/18</strain>
    </source>
</reference>
<keyword evidence="5" id="KW-0602">Photosynthesis</keyword>
<evidence type="ECO:0000313" key="11">
    <source>
        <dbReference type="Proteomes" id="UP000815325"/>
    </source>
</evidence>
<evidence type="ECO:0000313" key="10">
    <source>
        <dbReference type="EMBL" id="KAF5840417.1"/>
    </source>
</evidence>
<evidence type="ECO:0000256" key="1">
    <source>
        <dbReference type="ARBA" id="ARBA00004141"/>
    </source>
</evidence>
<dbReference type="InterPro" id="IPR000549">
    <property type="entry name" value="PSI_PsaG/PsaK"/>
</dbReference>
<keyword evidence="9" id="KW-0472">Membrane</keyword>
<keyword evidence="7" id="KW-0812">Transmembrane</keyword>
<evidence type="ECO:0000256" key="6">
    <source>
        <dbReference type="ARBA" id="ARBA00022640"/>
    </source>
</evidence>
<keyword evidence="4" id="KW-0150">Chloroplast</keyword>
<dbReference type="PANTHER" id="PTHR34195">
    <property type="entry name" value="PHOTOSYSTEM I REACTION CENTER SUBUNIT V, CHLOROPLASTIC-RELATED"/>
    <property type="match status" value="1"/>
</dbReference>
<proteinExistence type="inferred from homology"/>
<name>A0ABQ7H0N5_DUNSA</name>
<evidence type="ECO:0000256" key="8">
    <source>
        <dbReference type="ARBA" id="ARBA00022836"/>
    </source>
</evidence>
<evidence type="ECO:0000256" key="3">
    <source>
        <dbReference type="ARBA" id="ARBA00006458"/>
    </source>
</evidence>
<evidence type="ECO:0000256" key="9">
    <source>
        <dbReference type="ARBA" id="ARBA00023136"/>
    </source>
</evidence>
<dbReference type="PANTHER" id="PTHR34195:SF2">
    <property type="entry name" value="PHOTOSYSTEM I REACTION CENTER SUBUNIT PSAK, CHLOROPLASTIC"/>
    <property type="match status" value="1"/>
</dbReference>
<organism evidence="10 11">
    <name type="scientific">Dunaliella salina</name>
    <name type="common">Green alga</name>
    <name type="synonym">Protococcus salinus</name>
    <dbReference type="NCBI Taxonomy" id="3046"/>
    <lineage>
        <taxon>Eukaryota</taxon>
        <taxon>Viridiplantae</taxon>
        <taxon>Chlorophyta</taxon>
        <taxon>core chlorophytes</taxon>
        <taxon>Chlorophyceae</taxon>
        <taxon>CS clade</taxon>
        <taxon>Chlamydomonadales</taxon>
        <taxon>Dunaliellaceae</taxon>
        <taxon>Dunaliella</taxon>
    </lineage>
</organism>